<proteinExistence type="predicted"/>
<evidence type="ECO:0000256" key="1">
    <source>
        <dbReference type="SAM" id="Phobius"/>
    </source>
</evidence>
<keyword evidence="1" id="KW-1133">Transmembrane helix</keyword>
<keyword evidence="1" id="KW-0812">Transmembrane</keyword>
<feature type="transmembrane region" description="Helical" evidence="1">
    <location>
        <begin position="30"/>
        <end position="54"/>
    </location>
</feature>
<name>A0A926JUZ3_9FLAO</name>
<comment type="caution">
    <text evidence="2">The sequence shown here is derived from an EMBL/GenBank/DDBJ whole genome shotgun (WGS) entry which is preliminary data.</text>
</comment>
<keyword evidence="1" id="KW-0472">Membrane</keyword>
<protein>
    <submittedName>
        <fullName evidence="2">Uncharacterized protein</fullName>
    </submittedName>
</protein>
<dbReference type="RefSeq" id="WP_187966980.1">
    <property type="nucleotide sequence ID" value="NZ_JACVDC010000076.1"/>
</dbReference>
<organism evidence="2 3">
    <name type="scientific">Sinomicrobium weinanense</name>
    <dbReference type="NCBI Taxonomy" id="2842200"/>
    <lineage>
        <taxon>Bacteria</taxon>
        <taxon>Pseudomonadati</taxon>
        <taxon>Bacteroidota</taxon>
        <taxon>Flavobacteriia</taxon>
        <taxon>Flavobacteriales</taxon>
        <taxon>Flavobacteriaceae</taxon>
        <taxon>Sinomicrobium</taxon>
    </lineage>
</organism>
<reference evidence="2 3" key="1">
    <citation type="submission" date="2020-09" db="EMBL/GenBank/DDBJ databases">
        <title>Sinomicrobium weinanense sp. nov., a halophilic bacteria isolated from saline-alkali soil.</title>
        <authorList>
            <person name="Wu P."/>
            <person name="Ren H."/>
            <person name="Mei Y."/>
            <person name="Liang Y."/>
            <person name="Chen Z."/>
        </authorList>
    </citation>
    <scope>NUCLEOTIDE SEQUENCE [LARGE SCALE GENOMIC DNA]</scope>
    <source>
        <strain evidence="2 3">FJxs</strain>
    </source>
</reference>
<dbReference type="Proteomes" id="UP000653730">
    <property type="component" value="Unassembled WGS sequence"/>
</dbReference>
<evidence type="ECO:0000313" key="3">
    <source>
        <dbReference type="Proteomes" id="UP000653730"/>
    </source>
</evidence>
<sequence>MNIERNAQWCNDTTGLHRLHGRFGLRLRGWLAKLPVILLTDVPVLLLALTLFLWSGPLLRLWDATAGVLDVGILSMLPLALLVVALARLAATIAHQSMVESLNQLTVWQRTLCHGCLCLSYFWAVVLVVVALL</sequence>
<feature type="transmembrane region" description="Helical" evidence="1">
    <location>
        <begin position="66"/>
        <end position="91"/>
    </location>
</feature>
<keyword evidence="3" id="KW-1185">Reference proteome</keyword>
<evidence type="ECO:0000313" key="2">
    <source>
        <dbReference type="EMBL" id="MBC9797851.1"/>
    </source>
</evidence>
<feature type="transmembrane region" description="Helical" evidence="1">
    <location>
        <begin position="112"/>
        <end position="132"/>
    </location>
</feature>
<dbReference type="AlphaFoldDB" id="A0A926JUZ3"/>
<dbReference type="EMBL" id="JACVDC010000076">
    <property type="protein sequence ID" value="MBC9797851.1"/>
    <property type="molecule type" value="Genomic_DNA"/>
</dbReference>
<accession>A0A926JUZ3</accession>
<gene>
    <name evidence="2" type="ORF">IBL28_17905</name>
</gene>